<dbReference type="Proteomes" id="UP000076532">
    <property type="component" value="Unassembled WGS sequence"/>
</dbReference>
<keyword evidence="3" id="KW-1185">Reference proteome</keyword>
<sequence length="606" mass="69414">SDAVTGRTEQDLEMRQLQSYVLNHPVRPVRSKANLSDCRRLVIFNTNSMTVAQAWNELKAILNDESFSAIKKMSRVSNGKHRPRLDLWVNDDAALSLIRVIHTMTRNRTYKVAEVFKGSGSGLKGRGRGSATSGWRVSLWQSWRDRNVEPPEEDHTPSIVSNVSASKRPRCTKISFASWNVNGFRSKKIQVEDMVHREKVAVLALQETLVEQKQYPVIIDGYNTYAVPKQEGFRGQALLVDNDLSSYELPHDESKHWIHVKVSGLLGVQGPVNVFAGYLPSGGAYAGERTRLFNYLLLRCENILKKEPGALILVMGDLNRRSGPVDKALRKRYALTRYDPTGSDFTRWPLRGKPSSLDHMLVSPRVTSHFKRPRVLRQYEISDHRPIVSVLRIASEDQGTGKEIKTFRYDTKAIVKHGEEMANHNRWAALDDINIDSAAKLEQAAELFEKTSNSVMRSLGIKKDVKKGQQDKLPRKLTELLKRYKECSETLYEALEKRGPTEGVELKYREARQHFRKEKKVWARGQKQKNYARITDDFIAHDQKSVWRRLRSQLETRQRGNALPPIRDRTGKLQVELKDILGTMADHFKVIAQDDPDETSRKPDKW</sequence>
<dbReference type="GO" id="GO:0006281">
    <property type="term" value="P:DNA repair"/>
    <property type="evidence" value="ECO:0007669"/>
    <property type="project" value="InterPro"/>
</dbReference>
<dbReference type="EMBL" id="KV418079">
    <property type="protein sequence ID" value="KZP03398.1"/>
    <property type="molecule type" value="Genomic_DNA"/>
</dbReference>
<feature type="non-terminal residue" evidence="2">
    <location>
        <position position="1"/>
    </location>
</feature>
<dbReference type="PANTHER" id="PTHR43250">
    <property type="entry name" value="EXODEOXYRIBONUCLEASE III"/>
    <property type="match status" value="1"/>
</dbReference>
<gene>
    <name evidence="2" type="ORF">FIBSPDRAFT_664772</name>
</gene>
<dbReference type="InterPro" id="IPR036691">
    <property type="entry name" value="Endo/exonu/phosph_ase_sf"/>
</dbReference>
<dbReference type="GO" id="GO:0008311">
    <property type="term" value="F:double-stranded DNA 3'-5' DNA exonuclease activity"/>
    <property type="evidence" value="ECO:0007669"/>
    <property type="project" value="InterPro"/>
</dbReference>
<dbReference type="Pfam" id="PF03372">
    <property type="entry name" value="Exo_endo_phos"/>
    <property type="match status" value="1"/>
</dbReference>
<dbReference type="OrthoDB" id="2671967at2759"/>
<evidence type="ECO:0000313" key="2">
    <source>
        <dbReference type="EMBL" id="KZP03398.1"/>
    </source>
</evidence>
<dbReference type="PANTHER" id="PTHR43250:SF2">
    <property type="entry name" value="EXODEOXYRIBONUCLEASE III"/>
    <property type="match status" value="1"/>
</dbReference>
<reference evidence="2 3" key="1">
    <citation type="journal article" date="2016" name="Mol. Biol. Evol.">
        <title>Comparative Genomics of Early-Diverging Mushroom-Forming Fungi Provides Insights into the Origins of Lignocellulose Decay Capabilities.</title>
        <authorList>
            <person name="Nagy L.G."/>
            <person name="Riley R."/>
            <person name="Tritt A."/>
            <person name="Adam C."/>
            <person name="Daum C."/>
            <person name="Floudas D."/>
            <person name="Sun H."/>
            <person name="Yadav J.S."/>
            <person name="Pangilinan J."/>
            <person name="Larsson K.H."/>
            <person name="Matsuura K."/>
            <person name="Barry K."/>
            <person name="Labutti K."/>
            <person name="Kuo R."/>
            <person name="Ohm R.A."/>
            <person name="Bhattacharya S.S."/>
            <person name="Shirouzu T."/>
            <person name="Yoshinaga Y."/>
            <person name="Martin F.M."/>
            <person name="Grigoriev I.V."/>
            <person name="Hibbett D.S."/>
        </authorList>
    </citation>
    <scope>NUCLEOTIDE SEQUENCE [LARGE SCALE GENOMIC DNA]</scope>
    <source>
        <strain evidence="2 3">CBS 109695</strain>
    </source>
</reference>
<evidence type="ECO:0000259" key="1">
    <source>
        <dbReference type="Pfam" id="PF03372"/>
    </source>
</evidence>
<name>A0A167TY33_9AGAM</name>
<organism evidence="2 3">
    <name type="scientific">Athelia psychrophila</name>
    <dbReference type="NCBI Taxonomy" id="1759441"/>
    <lineage>
        <taxon>Eukaryota</taxon>
        <taxon>Fungi</taxon>
        <taxon>Dikarya</taxon>
        <taxon>Basidiomycota</taxon>
        <taxon>Agaricomycotina</taxon>
        <taxon>Agaricomycetes</taxon>
        <taxon>Agaricomycetidae</taxon>
        <taxon>Atheliales</taxon>
        <taxon>Atheliaceae</taxon>
        <taxon>Athelia</taxon>
    </lineage>
</organism>
<feature type="domain" description="Endonuclease/exonuclease/phosphatase" evidence="1">
    <location>
        <begin position="177"/>
        <end position="384"/>
    </location>
</feature>
<dbReference type="InterPro" id="IPR005135">
    <property type="entry name" value="Endo/exonuclease/phosphatase"/>
</dbReference>
<feature type="non-terminal residue" evidence="2">
    <location>
        <position position="606"/>
    </location>
</feature>
<dbReference type="SUPFAM" id="SSF56219">
    <property type="entry name" value="DNase I-like"/>
    <property type="match status" value="1"/>
</dbReference>
<accession>A0A167TY33</accession>
<proteinExistence type="predicted"/>
<dbReference type="InterPro" id="IPR037493">
    <property type="entry name" value="ExoIII-like"/>
</dbReference>
<dbReference type="Gene3D" id="3.60.10.10">
    <property type="entry name" value="Endonuclease/exonuclease/phosphatase"/>
    <property type="match status" value="1"/>
</dbReference>
<dbReference type="AlphaFoldDB" id="A0A167TY33"/>
<dbReference type="STRING" id="436010.A0A167TY33"/>
<evidence type="ECO:0000313" key="3">
    <source>
        <dbReference type="Proteomes" id="UP000076532"/>
    </source>
</evidence>
<protein>
    <submittedName>
        <fullName evidence="2">DNase I-like protein</fullName>
    </submittedName>
</protein>